<comment type="caution">
    <text evidence="1">The sequence shown here is derived from an EMBL/GenBank/DDBJ whole genome shotgun (WGS) entry which is preliminary data.</text>
</comment>
<evidence type="ECO:0000313" key="2">
    <source>
        <dbReference type="Proteomes" id="UP000297595"/>
    </source>
</evidence>
<name>A0A8H2DQF1_ORBOL</name>
<proteinExistence type="predicted"/>
<dbReference type="EMBL" id="SOZJ01000009">
    <property type="protein sequence ID" value="TGJ62708.1"/>
    <property type="molecule type" value="Genomic_DNA"/>
</dbReference>
<gene>
    <name evidence="1" type="ORF">EYR41_011896</name>
</gene>
<protein>
    <submittedName>
        <fullName evidence="1">Uncharacterized protein</fullName>
    </submittedName>
</protein>
<sequence length="84" mass="9759">MRLIYRVEIRDKLPTYLFNPSTQQLYLPKYKARGGNKSKNPLQDYSSVYHTACRMQLASSRRLLFQPLNIPVQSSYSIDLHAPA</sequence>
<accession>A0A8H2DQF1</accession>
<organism evidence="1 2">
    <name type="scientific">Orbilia oligospora</name>
    <name type="common">Nematode-trapping fungus</name>
    <name type="synonym">Arthrobotrys oligospora</name>
    <dbReference type="NCBI Taxonomy" id="2813651"/>
    <lineage>
        <taxon>Eukaryota</taxon>
        <taxon>Fungi</taxon>
        <taxon>Dikarya</taxon>
        <taxon>Ascomycota</taxon>
        <taxon>Pezizomycotina</taxon>
        <taxon>Orbiliomycetes</taxon>
        <taxon>Orbiliales</taxon>
        <taxon>Orbiliaceae</taxon>
        <taxon>Orbilia</taxon>
    </lineage>
</organism>
<evidence type="ECO:0000313" key="1">
    <source>
        <dbReference type="EMBL" id="TGJ62708.1"/>
    </source>
</evidence>
<dbReference type="AlphaFoldDB" id="A0A8H2DQF1"/>
<reference evidence="1 2" key="1">
    <citation type="submission" date="2019-03" db="EMBL/GenBank/DDBJ databases">
        <title>Nematode-trapping fungi genome.</title>
        <authorList>
            <person name="Vidal-Diez De Ulzurrun G."/>
        </authorList>
    </citation>
    <scope>NUCLEOTIDE SEQUENCE [LARGE SCALE GENOMIC DNA]</scope>
    <source>
        <strain evidence="1 2">TWF154</strain>
    </source>
</reference>
<dbReference type="Proteomes" id="UP000297595">
    <property type="component" value="Unassembled WGS sequence"/>
</dbReference>